<dbReference type="STRING" id="71139.A0A059ADI1"/>
<feature type="region of interest" description="Disordered" evidence="4">
    <location>
        <begin position="1"/>
        <end position="22"/>
    </location>
</feature>
<keyword evidence="1" id="KW-0479">Metal-binding</keyword>
<evidence type="ECO:0000256" key="2">
    <source>
        <dbReference type="ARBA" id="ARBA00022771"/>
    </source>
</evidence>
<accession>A0A059ADI1</accession>
<dbReference type="PANTHER" id="PTHR31948:SF119">
    <property type="entry name" value="ZINC-FINGER HOMEODOMAIN PROTEIN 6-LIKE"/>
    <property type="match status" value="1"/>
</dbReference>
<sequence length="78" mass="8580">MKKVVLGRGEESSNASSSRMPRIRYAECQRNHAASTGGHQVDGCTEFRPRGVEGSDLAFTCATCGCHRNFHRKVVENP</sequence>
<feature type="domain" description="ZF-HD dimerization-type" evidence="5">
    <location>
        <begin position="25"/>
        <end position="74"/>
    </location>
</feature>
<dbReference type="EMBL" id="KK198762">
    <property type="protein sequence ID" value="KCW51883.1"/>
    <property type="molecule type" value="Genomic_DNA"/>
</dbReference>
<dbReference type="AlphaFoldDB" id="A0A059ADI1"/>
<proteinExistence type="predicted"/>
<dbReference type="Pfam" id="PF04770">
    <property type="entry name" value="ZF-HD_dimer"/>
    <property type="match status" value="1"/>
</dbReference>
<evidence type="ECO:0000313" key="6">
    <source>
        <dbReference type="EMBL" id="KCW51883.1"/>
    </source>
</evidence>
<dbReference type="PROSITE" id="PS51523">
    <property type="entry name" value="ZF_HD_DIMER"/>
    <property type="match status" value="1"/>
</dbReference>
<dbReference type="GO" id="GO:0006355">
    <property type="term" value="P:regulation of DNA-templated transcription"/>
    <property type="evidence" value="ECO:0000318"/>
    <property type="project" value="GO_Central"/>
</dbReference>
<reference evidence="6" key="1">
    <citation type="submission" date="2013-07" db="EMBL/GenBank/DDBJ databases">
        <title>The genome of Eucalyptus grandis.</title>
        <authorList>
            <person name="Schmutz J."/>
            <person name="Hayes R."/>
            <person name="Myburg A."/>
            <person name="Tuskan G."/>
            <person name="Grattapaglia D."/>
            <person name="Rokhsar D.S."/>
        </authorList>
    </citation>
    <scope>NUCLEOTIDE SEQUENCE</scope>
    <source>
        <tissue evidence="6">Leaf extractions</tissue>
    </source>
</reference>
<gene>
    <name evidence="6" type="ORF">EUGRSUZ_J01344</name>
</gene>
<evidence type="ECO:0000256" key="3">
    <source>
        <dbReference type="ARBA" id="ARBA00022833"/>
    </source>
</evidence>
<dbReference type="GO" id="GO:0008270">
    <property type="term" value="F:zinc ion binding"/>
    <property type="evidence" value="ECO:0007669"/>
    <property type="project" value="UniProtKB-KW"/>
</dbReference>
<evidence type="ECO:0000256" key="4">
    <source>
        <dbReference type="SAM" id="MobiDB-lite"/>
    </source>
</evidence>
<dbReference type="GO" id="GO:0000976">
    <property type="term" value="F:transcription cis-regulatory region binding"/>
    <property type="evidence" value="ECO:0000318"/>
    <property type="project" value="GO_Central"/>
</dbReference>
<dbReference type="InterPro" id="IPR006456">
    <property type="entry name" value="ZF_HD_homeobox_Cys/His_dimer"/>
</dbReference>
<dbReference type="GO" id="GO:0003700">
    <property type="term" value="F:DNA-binding transcription factor activity"/>
    <property type="evidence" value="ECO:0000318"/>
    <property type="project" value="GO_Central"/>
</dbReference>
<dbReference type="Gramene" id="KCW51883">
    <property type="protein sequence ID" value="KCW51883"/>
    <property type="gene ID" value="EUGRSUZ_J01344"/>
</dbReference>
<name>A0A059ADI1_EUCGR</name>
<evidence type="ECO:0000256" key="1">
    <source>
        <dbReference type="ARBA" id="ARBA00022723"/>
    </source>
</evidence>
<evidence type="ECO:0000259" key="5">
    <source>
        <dbReference type="PROSITE" id="PS51523"/>
    </source>
</evidence>
<dbReference type="NCBIfam" id="TIGR01566">
    <property type="entry name" value="ZF_HD_prot_N"/>
    <property type="match status" value="1"/>
</dbReference>
<organism evidence="6">
    <name type="scientific">Eucalyptus grandis</name>
    <name type="common">Flooded gum</name>
    <dbReference type="NCBI Taxonomy" id="71139"/>
    <lineage>
        <taxon>Eukaryota</taxon>
        <taxon>Viridiplantae</taxon>
        <taxon>Streptophyta</taxon>
        <taxon>Embryophyta</taxon>
        <taxon>Tracheophyta</taxon>
        <taxon>Spermatophyta</taxon>
        <taxon>Magnoliopsida</taxon>
        <taxon>eudicotyledons</taxon>
        <taxon>Gunneridae</taxon>
        <taxon>Pentapetalae</taxon>
        <taxon>rosids</taxon>
        <taxon>malvids</taxon>
        <taxon>Myrtales</taxon>
        <taxon>Myrtaceae</taxon>
        <taxon>Myrtoideae</taxon>
        <taxon>Eucalypteae</taxon>
        <taxon>Eucalyptus</taxon>
    </lineage>
</organism>
<keyword evidence="3" id="KW-0862">Zinc</keyword>
<keyword evidence="2" id="KW-0863">Zinc-finger</keyword>
<dbReference type="InParanoid" id="A0A059ADI1"/>
<dbReference type="PANTHER" id="PTHR31948">
    <property type="entry name" value="ZINC-FINGER HOMEODOMAIN PROTEIN 2"/>
    <property type="match status" value="1"/>
</dbReference>
<dbReference type="GO" id="GO:0005634">
    <property type="term" value="C:nucleus"/>
    <property type="evidence" value="ECO:0000318"/>
    <property type="project" value="GO_Central"/>
</dbReference>
<protein>
    <recommendedName>
        <fullName evidence="5">ZF-HD dimerization-type domain-containing protein</fullName>
    </recommendedName>
</protein>
<dbReference type="OMA" id="HNTIHRE"/>